<reference evidence="1 2" key="1">
    <citation type="submission" date="2024-06" db="EMBL/GenBank/DDBJ databases">
        <title>Sorghum-associated microbial communities from plants grown in Nebraska, USA.</title>
        <authorList>
            <person name="Schachtman D."/>
        </authorList>
    </citation>
    <scope>NUCLEOTIDE SEQUENCE [LARGE SCALE GENOMIC DNA]</scope>
    <source>
        <strain evidence="1 2">1073</strain>
    </source>
</reference>
<protein>
    <submittedName>
        <fullName evidence="1">Uncharacterized protein</fullName>
    </submittedName>
</protein>
<comment type="caution">
    <text evidence="1">The sequence shown here is derived from an EMBL/GenBank/DDBJ whole genome shotgun (WGS) entry which is preliminary data.</text>
</comment>
<proteinExistence type="predicted"/>
<evidence type="ECO:0000313" key="1">
    <source>
        <dbReference type="EMBL" id="MET3652923.1"/>
    </source>
</evidence>
<dbReference type="Proteomes" id="UP001549184">
    <property type="component" value="Unassembled WGS sequence"/>
</dbReference>
<keyword evidence="2" id="KW-1185">Reference proteome</keyword>
<name>A0ABV2JYT6_9GAMM</name>
<dbReference type="RefSeq" id="WP_354014308.1">
    <property type="nucleotide sequence ID" value="NZ_JBEPMU010000003.1"/>
</dbReference>
<dbReference type="EMBL" id="JBEPMU010000003">
    <property type="protein sequence ID" value="MET3652923.1"/>
    <property type="molecule type" value="Genomic_DNA"/>
</dbReference>
<sequence length="159" mass="17578">MTTTMRFPYARFLDKLGQPGEPVAAEAAVHLSPRLVRWLLTASEPKAWNIAATSLATLLHARKATLQAAFDTTMAADELRRYQKYAKPGKPSAHIVQLRQKQAAARQASSISRQSLIKAAAAFVRETEIDVPERVALDEFIIQWIDANIPKDEGTTTPP</sequence>
<evidence type="ECO:0000313" key="2">
    <source>
        <dbReference type="Proteomes" id="UP001549184"/>
    </source>
</evidence>
<accession>A0ABV2JYT6</accession>
<organism evidence="1 2">
    <name type="scientific">Dyella japonica</name>
    <dbReference type="NCBI Taxonomy" id="231455"/>
    <lineage>
        <taxon>Bacteria</taxon>
        <taxon>Pseudomonadati</taxon>
        <taxon>Pseudomonadota</taxon>
        <taxon>Gammaproteobacteria</taxon>
        <taxon>Lysobacterales</taxon>
        <taxon>Rhodanobacteraceae</taxon>
        <taxon>Dyella</taxon>
    </lineage>
</organism>
<gene>
    <name evidence="1" type="ORF">ABIC75_002655</name>
</gene>